<dbReference type="GO" id="GO:0046872">
    <property type="term" value="F:metal ion binding"/>
    <property type="evidence" value="ECO:0007669"/>
    <property type="project" value="UniProtKB-KW"/>
</dbReference>
<dbReference type="InterPro" id="IPR020476">
    <property type="entry name" value="Nudix_hydrolase"/>
</dbReference>
<organism evidence="18 19">
    <name type="scientific">Parazoarcus communis SWub3 = DSM 12120</name>
    <dbReference type="NCBI Taxonomy" id="1121029"/>
    <lineage>
        <taxon>Bacteria</taxon>
        <taxon>Pseudomonadati</taxon>
        <taxon>Pseudomonadota</taxon>
        <taxon>Betaproteobacteria</taxon>
        <taxon>Rhodocyclales</taxon>
        <taxon>Zoogloeaceae</taxon>
        <taxon>Parazoarcus</taxon>
    </lineage>
</organism>
<dbReference type="AlphaFoldDB" id="A0A323UT84"/>
<dbReference type="GO" id="GO:0006281">
    <property type="term" value="P:DNA repair"/>
    <property type="evidence" value="ECO:0007669"/>
    <property type="project" value="UniProtKB-KW"/>
</dbReference>
<evidence type="ECO:0000256" key="7">
    <source>
        <dbReference type="ARBA" id="ARBA00022801"/>
    </source>
</evidence>
<dbReference type="GO" id="GO:0008413">
    <property type="term" value="F:8-oxo-7,8-dihydroguanosine triphosphate pyrophosphatase activity"/>
    <property type="evidence" value="ECO:0007669"/>
    <property type="project" value="TreeGrafter"/>
</dbReference>
<evidence type="ECO:0000256" key="15">
    <source>
        <dbReference type="ARBA" id="ARBA00041979"/>
    </source>
</evidence>
<evidence type="ECO:0000256" key="9">
    <source>
        <dbReference type="ARBA" id="ARBA00023204"/>
    </source>
</evidence>
<dbReference type="EC" id="3.6.1.55" evidence="12"/>
<keyword evidence="6" id="KW-0227">DNA damage</keyword>
<dbReference type="SUPFAM" id="SSF51391">
    <property type="entry name" value="Thiamin phosphate synthase"/>
    <property type="match status" value="1"/>
</dbReference>
<accession>A0A323UT84</accession>
<dbReference type="GO" id="GO:0006260">
    <property type="term" value="P:DNA replication"/>
    <property type="evidence" value="ECO:0007669"/>
    <property type="project" value="UniProtKB-KW"/>
</dbReference>
<comment type="cofactor">
    <cofactor evidence="1">
        <name>Mg(2+)</name>
        <dbReference type="ChEBI" id="CHEBI:18420"/>
    </cofactor>
</comment>
<dbReference type="Gene3D" id="3.20.20.70">
    <property type="entry name" value="Aldolase class I"/>
    <property type="match status" value="1"/>
</dbReference>
<evidence type="ECO:0000256" key="12">
    <source>
        <dbReference type="ARBA" id="ARBA00038905"/>
    </source>
</evidence>
<dbReference type="NCBIfam" id="NF006530">
    <property type="entry name" value="PRK08999.1"/>
    <property type="match status" value="1"/>
</dbReference>
<comment type="similarity">
    <text evidence="2">Belongs to the Nudix hydrolase family.</text>
</comment>
<dbReference type="Pfam" id="PF14815">
    <property type="entry name" value="NUDIX_4"/>
    <property type="match status" value="1"/>
</dbReference>
<evidence type="ECO:0000256" key="10">
    <source>
        <dbReference type="ARBA" id="ARBA00035861"/>
    </source>
</evidence>
<dbReference type="InterPro" id="IPR015797">
    <property type="entry name" value="NUDIX_hydrolase-like_dom_sf"/>
</dbReference>
<comment type="caution">
    <text evidence="18">The sequence shown here is derived from an EMBL/GenBank/DDBJ whole genome shotgun (WGS) entry which is preliminary data.</text>
</comment>
<dbReference type="InterPro" id="IPR020084">
    <property type="entry name" value="NUDIX_hydrolase_CS"/>
</dbReference>
<evidence type="ECO:0000256" key="5">
    <source>
        <dbReference type="ARBA" id="ARBA00022723"/>
    </source>
</evidence>
<proteinExistence type="inferred from homology"/>
<evidence type="ECO:0000259" key="17">
    <source>
        <dbReference type="PROSITE" id="PS51462"/>
    </source>
</evidence>
<evidence type="ECO:0000256" key="8">
    <source>
        <dbReference type="ARBA" id="ARBA00022842"/>
    </source>
</evidence>
<evidence type="ECO:0000256" key="1">
    <source>
        <dbReference type="ARBA" id="ARBA00001946"/>
    </source>
</evidence>
<keyword evidence="19" id="KW-1185">Reference proteome</keyword>
<dbReference type="PROSITE" id="PS51462">
    <property type="entry name" value="NUDIX"/>
    <property type="match status" value="1"/>
</dbReference>
<evidence type="ECO:0000256" key="3">
    <source>
        <dbReference type="ARBA" id="ARBA00022457"/>
    </source>
</evidence>
<protein>
    <recommendedName>
        <fullName evidence="13">8-oxo-dGTP diphosphatase</fullName>
        <ecNumber evidence="12">3.6.1.55</ecNumber>
    </recommendedName>
    <alternativeName>
        <fullName evidence="16">7,8-dihydro-8-oxoguanine-triphosphatase</fullName>
    </alternativeName>
    <alternativeName>
        <fullName evidence="15">Mutator protein MutT</fullName>
    </alternativeName>
    <alternativeName>
        <fullName evidence="14">dGTP pyrophosphohydrolase</fullName>
    </alternativeName>
</protein>
<dbReference type="CDD" id="cd00564">
    <property type="entry name" value="TMP_TenI"/>
    <property type="match status" value="1"/>
</dbReference>
<dbReference type="InterPro" id="IPR022998">
    <property type="entry name" value="ThiamineP_synth_TenI"/>
</dbReference>
<evidence type="ECO:0000256" key="11">
    <source>
        <dbReference type="ARBA" id="ARBA00036904"/>
    </source>
</evidence>
<dbReference type="GO" id="GO:0044716">
    <property type="term" value="F:8-oxo-GDP phosphatase activity"/>
    <property type="evidence" value="ECO:0007669"/>
    <property type="project" value="TreeGrafter"/>
</dbReference>
<keyword evidence="7 18" id="KW-0378">Hydrolase</keyword>
<evidence type="ECO:0000313" key="19">
    <source>
        <dbReference type="Proteomes" id="UP000248259"/>
    </source>
</evidence>
<dbReference type="SUPFAM" id="SSF55811">
    <property type="entry name" value="Nudix"/>
    <property type="match status" value="1"/>
</dbReference>
<keyword evidence="3" id="KW-0515">Mutator protein</keyword>
<dbReference type="PROSITE" id="PS00893">
    <property type="entry name" value="NUDIX_BOX"/>
    <property type="match status" value="1"/>
</dbReference>
<dbReference type="InterPro" id="IPR013785">
    <property type="entry name" value="Aldolase_TIM"/>
</dbReference>
<dbReference type="InterPro" id="IPR000086">
    <property type="entry name" value="NUDIX_hydrolase_dom"/>
</dbReference>
<feature type="domain" description="Nudix hydrolase" evidence="17">
    <location>
        <begin position="3"/>
        <end position="132"/>
    </location>
</feature>
<dbReference type="Proteomes" id="UP000248259">
    <property type="component" value="Unassembled WGS sequence"/>
</dbReference>
<name>A0A323UT84_9RHOO</name>
<dbReference type="GO" id="GO:0009228">
    <property type="term" value="P:thiamine biosynthetic process"/>
    <property type="evidence" value="ECO:0007669"/>
    <property type="project" value="UniProtKB-KW"/>
</dbReference>
<dbReference type="InterPro" id="IPR036206">
    <property type="entry name" value="ThiamineP_synth_sf"/>
</dbReference>
<comment type="catalytic activity">
    <reaction evidence="11">
        <text>8-oxo-GTP + H2O = 8-oxo-GMP + diphosphate + H(+)</text>
        <dbReference type="Rhea" id="RHEA:67616"/>
        <dbReference type="ChEBI" id="CHEBI:15377"/>
        <dbReference type="ChEBI" id="CHEBI:15378"/>
        <dbReference type="ChEBI" id="CHEBI:33019"/>
        <dbReference type="ChEBI" id="CHEBI:143553"/>
        <dbReference type="ChEBI" id="CHEBI:145694"/>
    </reaction>
</comment>
<dbReference type="EMBL" id="QKOE01000012">
    <property type="protein sequence ID" value="PZA15695.1"/>
    <property type="molecule type" value="Genomic_DNA"/>
</dbReference>
<dbReference type="InterPro" id="IPR047127">
    <property type="entry name" value="MutT-like"/>
</dbReference>
<dbReference type="OrthoDB" id="9810648at2"/>
<evidence type="ECO:0000256" key="4">
    <source>
        <dbReference type="ARBA" id="ARBA00022705"/>
    </source>
</evidence>
<dbReference type="GO" id="GO:0044715">
    <property type="term" value="F:8-oxo-dGDP phosphatase activity"/>
    <property type="evidence" value="ECO:0007669"/>
    <property type="project" value="TreeGrafter"/>
</dbReference>
<dbReference type="GO" id="GO:0035539">
    <property type="term" value="F:8-oxo-7,8-dihydrodeoxyguanosine triphosphate pyrophosphatase activity"/>
    <property type="evidence" value="ECO:0007669"/>
    <property type="project" value="UniProtKB-EC"/>
</dbReference>
<evidence type="ECO:0000256" key="6">
    <source>
        <dbReference type="ARBA" id="ARBA00022763"/>
    </source>
</evidence>
<keyword evidence="8" id="KW-0460">Magnesium</keyword>
<dbReference type="InterPro" id="IPR029119">
    <property type="entry name" value="MutY_C"/>
</dbReference>
<dbReference type="PRINTS" id="PR00502">
    <property type="entry name" value="NUDIXFAMILY"/>
</dbReference>
<evidence type="ECO:0000256" key="2">
    <source>
        <dbReference type="ARBA" id="ARBA00005582"/>
    </source>
</evidence>
<evidence type="ECO:0000313" key="18">
    <source>
        <dbReference type="EMBL" id="PZA15695.1"/>
    </source>
</evidence>
<dbReference type="Gene3D" id="3.90.79.10">
    <property type="entry name" value="Nucleoside Triphosphate Pyrophosphohydrolase"/>
    <property type="match status" value="1"/>
</dbReference>
<reference evidence="18 19" key="1">
    <citation type="submission" date="2018-06" db="EMBL/GenBank/DDBJ databases">
        <title>Azoarcus communis strain SWub3 genome.</title>
        <authorList>
            <person name="Zorraquino Salvo V."/>
            <person name="Toubiana D."/>
            <person name="Blumwald E."/>
        </authorList>
    </citation>
    <scope>NUCLEOTIDE SEQUENCE [LARGE SCALE GENOMIC DNA]</scope>
    <source>
        <strain evidence="18 19">SWub3</strain>
    </source>
</reference>
<dbReference type="RefSeq" id="WP_110526695.1">
    <property type="nucleotide sequence ID" value="NZ_QKOE01000012.1"/>
</dbReference>
<comment type="catalytic activity">
    <reaction evidence="10">
        <text>8-oxo-dGTP + H2O = 8-oxo-dGMP + diphosphate + H(+)</text>
        <dbReference type="Rhea" id="RHEA:31575"/>
        <dbReference type="ChEBI" id="CHEBI:15377"/>
        <dbReference type="ChEBI" id="CHEBI:15378"/>
        <dbReference type="ChEBI" id="CHEBI:33019"/>
        <dbReference type="ChEBI" id="CHEBI:63224"/>
        <dbReference type="ChEBI" id="CHEBI:77896"/>
        <dbReference type="EC" id="3.6.1.55"/>
    </reaction>
</comment>
<keyword evidence="4" id="KW-0235">DNA replication</keyword>
<evidence type="ECO:0000256" key="16">
    <source>
        <dbReference type="ARBA" id="ARBA00042798"/>
    </source>
</evidence>
<sequence length="314" mass="33973">MSRKIVQVAAGVITRPDGCFLIGQRAPGTFYPGYWEFPGGKVEAGETPAQALCRELDEELGIRVERLNPWLVREHDYEHAHVRLHFFEVPQWSGSLNDHVHSELAWVRPGAVDRTPMLPANGPILKALSLPRMMGVTQAGQIGVEQQLLAVDRALDNGLRLIQVRDRGLPDTLKRGYVAALIQRARSKGAIVVLNDEVELALELGADGVHLSAERLADCSARPALEWVGASCHDRHELERAAQLGLDYAVLGSIRETPTHPTGQPIGWEGFSAKAQGLPIPVFAIGGVSAEDMVTARAAGAHGLAAIRSAWPSA</sequence>
<dbReference type="PANTHER" id="PTHR47707:SF1">
    <property type="entry name" value="NUDIX HYDROLASE FAMILY PROTEIN"/>
    <property type="match status" value="1"/>
</dbReference>
<gene>
    <name evidence="18" type="ORF">DNK49_15950</name>
</gene>
<evidence type="ECO:0000256" key="14">
    <source>
        <dbReference type="ARBA" id="ARBA00041592"/>
    </source>
</evidence>
<dbReference type="CDD" id="cd03425">
    <property type="entry name" value="NUDIX_MutT_NudA_like"/>
    <property type="match status" value="1"/>
</dbReference>
<dbReference type="Pfam" id="PF02581">
    <property type="entry name" value="TMP-TENI"/>
    <property type="match status" value="1"/>
</dbReference>
<evidence type="ECO:0000256" key="13">
    <source>
        <dbReference type="ARBA" id="ARBA00040794"/>
    </source>
</evidence>
<keyword evidence="5" id="KW-0479">Metal-binding</keyword>
<keyword evidence="9" id="KW-0234">DNA repair</keyword>
<dbReference type="PANTHER" id="PTHR47707">
    <property type="entry name" value="8-OXO-DGTP DIPHOSPHATASE"/>
    <property type="match status" value="1"/>
</dbReference>